<dbReference type="SMART" id="SM00409">
    <property type="entry name" value="IG"/>
    <property type="match status" value="3"/>
</dbReference>
<dbReference type="InterPro" id="IPR007110">
    <property type="entry name" value="Ig-like_dom"/>
</dbReference>
<keyword evidence="4" id="KW-1185">Reference proteome</keyword>
<dbReference type="GO" id="GO:0007166">
    <property type="term" value="P:cell surface receptor signaling pathway"/>
    <property type="evidence" value="ECO:0007669"/>
    <property type="project" value="TreeGrafter"/>
</dbReference>
<keyword evidence="2" id="KW-1015">Disulfide bond</keyword>
<dbReference type="Gene3D" id="2.60.40.10">
    <property type="entry name" value="Immunoglobulins"/>
    <property type="match status" value="3"/>
</dbReference>
<dbReference type="PANTHER" id="PTHR11481:SF64">
    <property type="entry name" value="FC RECEPTOR-LIKE PROTEIN 4"/>
    <property type="match status" value="1"/>
</dbReference>
<dbReference type="InterPro" id="IPR013783">
    <property type="entry name" value="Ig-like_fold"/>
</dbReference>
<keyword evidence="1" id="KW-0732">Signal</keyword>
<dbReference type="SUPFAM" id="SSF48726">
    <property type="entry name" value="Immunoglobulin"/>
    <property type="match status" value="3"/>
</dbReference>
<dbReference type="InterPro" id="IPR050488">
    <property type="entry name" value="Ig_Fc_receptor"/>
</dbReference>
<reference evidence="3" key="1">
    <citation type="submission" date="2025-08" db="UniProtKB">
        <authorList>
            <consortium name="Ensembl"/>
        </authorList>
    </citation>
    <scope>IDENTIFICATION</scope>
</reference>
<dbReference type="AlphaFoldDB" id="A0A8C3MTI6"/>
<protein>
    <submittedName>
        <fullName evidence="3">Uncharacterized protein</fullName>
    </submittedName>
</protein>
<dbReference type="PANTHER" id="PTHR11481">
    <property type="entry name" value="IMMUNOGLOBULIN FC RECEPTOR"/>
    <property type="match status" value="1"/>
</dbReference>
<reference evidence="3" key="2">
    <citation type="submission" date="2025-09" db="UniProtKB">
        <authorList>
            <consortium name="Ensembl"/>
        </authorList>
    </citation>
    <scope>IDENTIFICATION</scope>
</reference>
<accession>A0A8U8B1F9</accession>
<dbReference type="CDD" id="cd00096">
    <property type="entry name" value="Ig"/>
    <property type="match status" value="1"/>
</dbReference>
<sequence>MPWPHPAVPSPTLALAGWCPLSPTGAQTTQLLVEPPWRPAVLWDRVTLTCQGSGTAGATTWYKDGQRWGQEGRDHFTVTESGTYTCDRPGSGLSRPMRVSNDWLVLQVPARPLLKGDTVTLRCRGRWNNLVTWVSFHREEEQLVELRSGTDLTLFPLQLHHSGNYSCRGWLKDRAWEDLGSLSPRTPSPLRPRAPLLHVFYRDGQVVGVSAGMGTGSPHSLLGCPAWVRPCPPDTFLGSLHHSPSPVCVPAVPVANATITPGPLAHQVHAGDNVTLRCSVQVGSAPVTFTWLHNGQEVARGPLLELRDIDVGHSGTYQCVATNQLGQDGHRVFRALSPELVLEVTPQEHRETGGVTWGHQGVQDPWGDG</sequence>
<dbReference type="GO" id="GO:0004888">
    <property type="term" value="F:transmembrane signaling receptor activity"/>
    <property type="evidence" value="ECO:0007669"/>
    <property type="project" value="TreeGrafter"/>
</dbReference>
<dbReference type="Pfam" id="PF13927">
    <property type="entry name" value="Ig_3"/>
    <property type="match status" value="1"/>
</dbReference>
<dbReference type="InterPro" id="IPR036179">
    <property type="entry name" value="Ig-like_dom_sf"/>
</dbReference>
<dbReference type="InterPro" id="IPR003598">
    <property type="entry name" value="Ig_sub2"/>
</dbReference>
<dbReference type="PROSITE" id="PS50835">
    <property type="entry name" value="IG_LIKE"/>
    <property type="match status" value="2"/>
</dbReference>
<evidence type="ECO:0000313" key="3">
    <source>
        <dbReference type="Ensembl" id="ENSCPVP00000010039.2"/>
    </source>
</evidence>
<dbReference type="Ensembl" id="ENSCPVT00000010488.2">
    <property type="protein sequence ID" value="ENSCPVP00000010039.2"/>
    <property type="gene ID" value="ENSCPVG00000003108.2"/>
</dbReference>
<name>A0A8C3MTI6_GEOPR</name>
<evidence type="ECO:0000313" key="4">
    <source>
        <dbReference type="Proteomes" id="UP000694382"/>
    </source>
</evidence>
<dbReference type="Proteomes" id="UP000694382">
    <property type="component" value="Unassembled WGS sequence"/>
</dbReference>
<organism evidence="3 4">
    <name type="scientific">Geospiza parvula</name>
    <name type="common">Small tree-finch</name>
    <name type="synonym">Camarhynchus parvulus</name>
    <dbReference type="NCBI Taxonomy" id="87175"/>
    <lineage>
        <taxon>Eukaryota</taxon>
        <taxon>Metazoa</taxon>
        <taxon>Chordata</taxon>
        <taxon>Craniata</taxon>
        <taxon>Vertebrata</taxon>
        <taxon>Euteleostomi</taxon>
        <taxon>Archelosauria</taxon>
        <taxon>Archosauria</taxon>
        <taxon>Dinosauria</taxon>
        <taxon>Saurischia</taxon>
        <taxon>Theropoda</taxon>
        <taxon>Coelurosauria</taxon>
        <taxon>Aves</taxon>
        <taxon>Neognathae</taxon>
        <taxon>Neoaves</taxon>
        <taxon>Telluraves</taxon>
        <taxon>Australaves</taxon>
        <taxon>Passeriformes</taxon>
        <taxon>Thraupidae</taxon>
        <taxon>Camarhynchus</taxon>
    </lineage>
</organism>
<evidence type="ECO:0000256" key="2">
    <source>
        <dbReference type="ARBA" id="ARBA00023157"/>
    </source>
</evidence>
<dbReference type="InterPro" id="IPR003599">
    <property type="entry name" value="Ig_sub"/>
</dbReference>
<accession>A0A8C3MTI6</accession>
<dbReference type="SMART" id="SM00408">
    <property type="entry name" value="IGc2"/>
    <property type="match status" value="2"/>
</dbReference>
<evidence type="ECO:0000256" key="1">
    <source>
        <dbReference type="ARBA" id="ARBA00022729"/>
    </source>
</evidence>
<dbReference type="GO" id="GO:0006955">
    <property type="term" value="P:immune response"/>
    <property type="evidence" value="ECO:0007669"/>
    <property type="project" value="TreeGrafter"/>
</dbReference>
<proteinExistence type="predicted"/>
<dbReference type="GO" id="GO:0009897">
    <property type="term" value="C:external side of plasma membrane"/>
    <property type="evidence" value="ECO:0007669"/>
    <property type="project" value="TreeGrafter"/>
</dbReference>